<evidence type="ECO:0000259" key="4">
    <source>
        <dbReference type="Pfam" id="PF00534"/>
    </source>
</evidence>
<comment type="pathway">
    <text evidence="3">Protein modification; protein glycosylation.</text>
</comment>
<dbReference type="InterPro" id="IPR001296">
    <property type="entry name" value="Glyco_trans_1"/>
</dbReference>
<comment type="function">
    <text evidence="3">Mannosylates Man(2)GlcNAc(2)-dolichol diphosphate and Man(1)GlcNAc(2)-dolichol diphosphate to form Man(3)GlcNAc(2)-dolichol diphosphate.</text>
</comment>
<dbReference type="EC" id="2.4.1.132" evidence="3"/>
<feature type="transmembrane region" description="Helical" evidence="3">
    <location>
        <begin position="66"/>
        <end position="86"/>
    </location>
</feature>
<dbReference type="InterPro" id="IPR027054">
    <property type="entry name" value="ALG2"/>
</dbReference>
<dbReference type="AlphaFoldDB" id="A0A5K1VSF8"/>
<evidence type="ECO:0000313" key="6">
    <source>
        <dbReference type="Proteomes" id="UP000078387"/>
    </source>
</evidence>
<evidence type="ECO:0000256" key="1">
    <source>
        <dbReference type="ARBA" id="ARBA00022676"/>
    </source>
</evidence>
<name>A0A5K1VSF8_ENTHI</name>
<dbReference type="GO" id="GO:0005789">
    <property type="term" value="C:endoplasmic reticulum membrane"/>
    <property type="evidence" value="ECO:0007669"/>
    <property type="project" value="UniProtKB-SubCell"/>
</dbReference>
<dbReference type="EC" id="2.4.1.257" evidence="3"/>
<comment type="subcellular location">
    <subcellularLocation>
        <location evidence="3">Endoplasmic reticulum membrane</location>
        <topology evidence="3">Single-pass membrane protein</topology>
    </subcellularLocation>
</comment>
<dbReference type="Proteomes" id="UP000078387">
    <property type="component" value="Unassembled WGS sequence"/>
</dbReference>
<dbReference type="PANTHER" id="PTHR45918">
    <property type="entry name" value="ALPHA-1,3/1,6-MANNOSYLTRANSFERASE ALG2"/>
    <property type="match status" value="1"/>
</dbReference>
<keyword evidence="3" id="KW-0812">Transmembrane</keyword>
<dbReference type="PANTHER" id="PTHR45918:SF1">
    <property type="entry name" value="ALPHA-1,3_1,6-MANNOSYLTRANSFERASE ALG2"/>
    <property type="match status" value="1"/>
</dbReference>
<proteinExistence type="inferred from homology"/>
<keyword evidence="2 3" id="KW-0808">Transferase</keyword>
<comment type="catalytic activity">
    <reaction evidence="3">
        <text>a beta-D-Man-(1-&gt;4)-beta-D-GlcNAc-(1-&gt;4)-alpha-D-GlcNAc-diphospho-di-trans,poly-cis-dolichol + GDP-alpha-D-mannose = an alpha-D-Man-(1-&gt;3)-beta-D-Man-(1-&gt;4)-beta-D-GlcNAc-(1-&gt;4)-alpha-D-GlcNAc-diphospho-di-trans,poly-cis-dolichol + GDP + H(+)</text>
        <dbReference type="Rhea" id="RHEA:29515"/>
        <dbReference type="Rhea" id="RHEA-COMP:19511"/>
        <dbReference type="Rhea" id="RHEA-COMP:19513"/>
        <dbReference type="ChEBI" id="CHEBI:15378"/>
        <dbReference type="ChEBI" id="CHEBI:57527"/>
        <dbReference type="ChEBI" id="CHEBI:58189"/>
        <dbReference type="ChEBI" id="CHEBI:58472"/>
        <dbReference type="ChEBI" id="CHEBI:132510"/>
        <dbReference type="EC" id="2.4.1.132"/>
    </reaction>
    <physiologicalReaction direction="left-to-right" evidence="3">
        <dbReference type="Rhea" id="RHEA:29516"/>
    </physiologicalReaction>
</comment>
<feature type="domain" description="Glycosyl transferase family 1" evidence="4">
    <location>
        <begin position="162"/>
        <end position="315"/>
    </location>
</feature>
<reference evidence="5 6" key="1">
    <citation type="submission" date="2016-05" db="EMBL/GenBank/DDBJ databases">
        <title>First whole genome sequencing of Entamoeba histolytica HM1:IMSS-clone-6.</title>
        <authorList>
            <person name="Mukherjee Avik.K."/>
            <person name="Izumyama S."/>
            <person name="Nakada-Tsukui K."/>
            <person name="Nozaki T."/>
        </authorList>
    </citation>
    <scope>NUCLEOTIDE SEQUENCE [LARGE SCALE GENOMIC DNA]</scope>
    <source>
        <strain evidence="5 6">HM1:IMSS clone 6</strain>
    </source>
</reference>
<comment type="catalytic activity">
    <reaction evidence="3">
        <text>an alpha-D-Man-(1-&gt;3)-beta-D-Man-(1-&gt;4)-beta-D-GlcNAc-(1-&gt;4)-alpha-D-GlcNAc-diphospho-di-trans,poly-cis-dolichol + GDP-alpha-D-mannose = an alpha-D-Man-(1-&gt;3)-[alpha-D-Man-(1-&gt;6)]-beta-D-Man-(1-&gt;4)-beta-D-GlcNAc-(1-&gt;4)-alpha-D-GlcNAc-diphospho-di-trans,poly-cis-dolichol + GDP + H(+)</text>
        <dbReference type="Rhea" id="RHEA:29519"/>
        <dbReference type="Rhea" id="RHEA-COMP:19513"/>
        <dbReference type="Rhea" id="RHEA-COMP:19515"/>
        <dbReference type="ChEBI" id="CHEBI:15378"/>
        <dbReference type="ChEBI" id="CHEBI:57527"/>
        <dbReference type="ChEBI" id="CHEBI:58189"/>
        <dbReference type="ChEBI" id="CHEBI:132510"/>
        <dbReference type="ChEBI" id="CHEBI:132511"/>
        <dbReference type="EC" id="2.4.1.257"/>
    </reaction>
    <physiologicalReaction direction="left-to-right" evidence="3">
        <dbReference type="Rhea" id="RHEA:29520"/>
    </physiologicalReaction>
</comment>
<sequence length="340" mass="38791">MDNNTKTAIIIHPDLGIGGAERLVVDIALALEHEDYDVKFYTSHHDKEHCFPETKGRFQVFVHGDFLPITLFGYFYIFFATIRALYLSIIVAWKTNADIYIVDQISIGVPILKLFNKKVLFYCHHPDKCLCKEGGFMKKIYRIPFDWLEEKSMGLSDSIVVNRKKNHKVALEALSLLEDDLKNNVRIIIAGGYDLRVKENKDVYNELEQLSHQLHIEDHVSLLKNFSNEEREYLFKKATAVLYTPPFEHFGIVPLEAMIKGVPVIACNNGGPLETVQNELTGLLCDGSKEGFAACISRLCHDNNLRQKLKLNAKKATKEKFGFETFTKKVSEVVHQVISN</sequence>
<dbReference type="UniPathway" id="UPA00378"/>
<dbReference type="VEuPathDB" id="AmoebaDB:EHI5A_085490"/>
<dbReference type="VEuPathDB" id="AmoebaDB:KM1_100370"/>
<accession>A0A5K1VSF8</accession>
<dbReference type="OMA" id="TPSIYYC"/>
<gene>
    <name evidence="5" type="ORF">CL6EHI_162230</name>
</gene>
<dbReference type="VEuPathDB" id="AmoebaDB:EHI_162230"/>
<dbReference type="Gene3D" id="3.40.50.2000">
    <property type="entry name" value="Glycogen Phosphorylase B"/>
    <property type="match status" value="1"/>
</dbReference>
<evidence type="ECO:0000313" key="5">
    <source>
        <dbReference type="EMBL" id="GAT97921.1"/>
    </source>
</evidence>
<protein>
    <recommendedName>
        <fullName evidence="3">Alpha-1,3/1,6-mannosyltransferase ALG2</fullName>
        <ecNumber evidence="3">2.4.1.132</ecNumber>
        <ecNumber evidence="3">2.4.1.257</ecNumber>
    </recommendedName>
    <alternativeName>
        <fullName evidence="3">GDP-Man:Man(1)GlcNAc(2)-PP-Dol alpha-1,3-mannosyltransferase</fullName>
    </alternativeName>
</protein>
<keyword evidence="3" id="KW-1133">Transmembrane helix</keyword>
<dbReference type="GO" id="GO:0102704">
    <property type="term" value="F:GDP-Man:Man(2)GlcNAc(2)-PP-Dol alpha-1,6-mannosyltransferase activity"/>
    <property type="evidence" value="ECO:0007669"/>
    <property type="project" value="UniProtKB-UniRule"/>
</dbReference>
<dbReference type="GO" id="GO:0004378">
    <property type="term" value="F:GDP-Man:Man(1)GlcNAc(2)-PP-Dol alpha-1,3-mannosyltransferase activity"/>
    <property type="evidence" value="ECO:0007669"/>
    <property type="project" value="UniProtKB-UniRule"/>
</dbReference>
<organism evidence="5 6">
    <name type="scientific">Entamoeba histolytica</name>
    <dbReference type="NCBI Taxonomy" id="5759"/>
    <lineage>
        <taxon>Eukaryota</taxon>
        <taxon>Amoebozoa</taxon>
        <taxon>Evosea</taxon>
        <taxon>Archamoebae</taxon>
        <taxon>Mastigamoebida</taxon>
        <taxon>Entamoebidae</taxon>
        <taxon>Entamoeba</taxon>
    </lineage>
</organism>
<comment type="caution">
    <text evidence="5">The sequence shown here is derived from an EMBL/GenBank/DDBJ whole genome shotgun (WGS) entry which is preliminary data.</text>
</comment>
<dbReference type="SUPFAM" id="SSF53756">
    <property type="entry name" value="UDP-Glycosyltransferase/glycogen phosphorylase"/>
    <property type="match status" value="1"/>
</dbReference>
<keyword evidence="1 3" id="KW-0328">Glycosyltransferase</keyword>
<evidence type="ECO:0000256" key="3">
    <source>
        <dbReference type="RuleBase" id="RU367136"/>
    </source>
</evidence>
<dbReference type="Pfam" id="PF00534">
    <property type="entry name" value="Glycos_transf_1"/>
    <property type="match status" value="1"/>
</dbReference>
<evidence type="ECO:0000256" key="2">
    <source>
        <dbReference type="ARBA" id="ARBA00022679"/>
    </source>
</evidence>
<dbReference type="EMBL" id="BDEQ01000001">
    <property type="protein sequence ID" value="GAT97921.1"/>
    <property type="molecule type" value="Genomic_DNA"/>
</dbReference>
<comment type="similarity">
    <text evidence="3">Belongs to the glycosyltransferase group 1 family.</text>
</comment>
<keyword evidence="3" id="KW-0472">Membrane</keyword>